<dbReference type="Proteomes" id="UP000295511">
    <property type="component" value="Unassembled WGS sequence"/>
</dbReference>
<gene>
    <name evidence="1" type="ORF">E1809_21050</name>
</gene>
<name>A0A4R5K808_9MICC</name>
<accession>A0A4R5K808</accession>
<keyword evidence="2" id="KW-1185">Reference proteome</keyword>
<dbReference type="AlphaFoldDB" id="A0A4R5K808"/>
<reference evidence="1 2" key="1">
    <citation type="submission" date="2019-03" db="EMBL/GenBank/DDBJ databases">
        <title>Whole genome sequence of Arthrobacter sp JH1-1.</title>
        <authorList>
            <person name="Trinh H.N."/>
        </authorList>
    </citation>
    <scope>NUCLEOTIDE SEQUENCE [LARGE SCALE GENOMIC DNA]</scope>
    <source>
        <strain evidence="1 2">JH1-1</strain>
    </source>
</reference>
<organism evidence="1 2">
    <name type="scientific">Arthrobacter terricola</name>
    <dbReference type="NCBI Taxonomy" id="2547396"/>
    <lineage>
        <taxon>Bacteria</taxon>
        <taxon>Bacillati</taxon>
        <taxon>Actinomycetota</taxon>
        <taxon>Actinomycetes</taxon>
        <taxon>Micrococcales</taxon>
        <taxon>Micrococcaceae</taxon>
        <taxon>Arthrobacter</taxon>
    </lineage>
</organism>
<sequence length="86" mass="9908">MTEQKPDDPNLVEEQLHEEMEQHPLSIWTRLAPGGVVSFRALGGQDYVGTVESKTSNGLIIWIRDDLNERRIFHFSECQSVRVLQE</sequence>
<dbReference type="RefSeq" id="WP_133206211.1">
    <property type="nucleotide sequence ID" value="NZ_SMRU01000031.1"/>
</dbReference>
<dbReference type="OrthoDB" id="4953926at2"/>
<proteinExistence type="predicted"/>
<protein>
    <submittedName>
        <fullName evidence="1">Uncharacterized protein</fullName>
    </submittedName>
</protein>
<comment type="caution">
    <text evidence="1">The sequence shown here is derived from an EMBL/GenBank/DDBJ whole genome shotgun (WGS) entry which is preliminary data.</text>
</comment>
<evidence type="ECO:0000313" key="1">
    <source>
        <dbReference type="EMBL" id="TDF91253.1"/>
    </source>
</evidence>
<dbReference type="EMBL" id="SMRU01000031">
    <property type="protein sequence ID" value="TDF91253.1"/>
    <property type="molecule type" value="Genomic_DNA"/>
</dbReference>
<evidence type="ECO:0000313" key="2">
    <source>
        <dbReference type="Proteomes" id="UP000295511"/>
    </source>
</evidence>